<keyword evidence="2 4" id="KW-0012">Acyltransferase</keyword>
<reference evidence="4 5" key="1">
    <citation type="submission" date="2024-05" db="EMBL/GenBank/DDBJ databases">
        <authorList>
            <person name="Yi C."/>
        </authorList>
    </citation>
    <scope>NUCLEOTIDE SEQUENCE [LARGE SCALE GENOMIC DNA]</scope>
    <source>
        <strain evidence="4 5">XS13</strain>
    </source>
</reference>
<dbReference type="EMBL" id="JBDXMX010000005">
    <property type="protein sequence ID" value="MEO9248346.1"/>
    <property type="molecule type" value="Genomic_DNA"/>
</dbReference>
<name>A0ABV0IJM9_9MICC</name>
<keyword evidence="5" id="KW-1185">Reference proteome</keyword>
<evidence type="ECO:0000256" key="1">
    <source>
        <dbReference type="ARBA" id="ARBA00022679"/>
    </source>
</evidence>
<dbReference type="Gene3D" id="3.40.630.30">
    <property type="match status" value="1"/>
</dbReference>
<dbReference type="Pfam" id="PF00583">
    <property type="entry name" value="Acetyltransf_1"/>
    <property type="match status" value="2"/>
</dbReference>
<dbReference type="CDD" id="cd04301">
    <property type="entry name" value="NAT_SF"/>
    <property type="match status" value="1"/>
</dbReference>
<dbReference type="InterPro" id="IPR050832">
    <property type="entry name" value="Bact_Acetyltransf"/>
</dbReference>
<dbReference type="GO" id="GO:0016746">
    <property type="term" value="F:acyltransferase activity"/>
    <property type="evidence" value="ECO:0007669"/>
    <property type="project" value="UniProtKB-KW"/>
</dbReference>
<evidence type="ECO:0000313" key="4">
    <source>
        <dbReference type="EMBL" id="MEO9248346.1"/>
    </source>
</evidence>
<sequence length="321" mass="35401">MTDYRWTRLSTADATSWAALVNHLADVDGTGEYLAAEDLREELESTSLDPAEDTWAVWDGEQLVAFGLAHCSSNLSHEGQVRTFVEGGVHADHRGRGLGTELMDRLEARARDRAATMHPEQPGYLSAGGQTEGSSARALLFERGYTVARYFNALTRELREAPEPPTVEDVTLRSPVPADETPVHTAHNVAFRDHWGSAPTSEESWRERWTSRSNRHDVSTLAVDERSGEVLAYVLCGQWVDRELYVNLVGTVPAARGRGLAAACLARTIALAIETGSYDLIDLDVDSTSPTGATRLYERLGFRLKRTTAAMRRDLQGFPES</sequence>
<evidence type="ECO:0000256" key="2">
    <source>
        <dbReference type="ARBA" id="ARBA00023315"/>
    </source>
</evidence>
<proteinExistence type="predicted"/>
<feature type="domain" description="N-acetyltransferase" evidence="3">
    <location>
        <begin position="170"/>
        <end position="321"/>
    </location>
</feature>
<dbReference type="InterPro" id="IPR000182">
    <property type="entry name" value="GNAT_dom"/>
</dbReference>
<dbReference type="RefSeq" id="WP_347920970.1">
    <property type="nucleotide sequence ID" value="NZ_JBDXMX010000005.1"/>
</dbReference>
<dbReference type="EC" id="2.3.1.-" evidence="4"/>
<dbReference type="PROSITE" id="PS51186">
    <property type="entry name" value="GNAT"/>
    <property type="match status" value="2"/>
</dbReference>
<comment type="caution">
    <text evidence="4">The sequence shown here is derived from an EMBL/GenBank/DDBJ whole genome shotgun (WGS) entry which is preliminary data.</text>
</comment>
<accession>A0ABV0IJM9</accession>
<dbReference type="InterPro" id="IPR016181">
    <property type="entry name" value="Acyl_CoA_acyltransferase"/>
</dbReference>
<organism evidence="4 5">
    <name type="scientific">Citricoccus nitrophenolicus</name>
    <dbReference type="NCBI Taxonomy" id="863575"/>
    <lineage>
        <taxon>Bacteria</taxon>
        <taxon>Bacillati</taxon>
        <taxon>Actinomycetota</taxon>
        <taxon>Actinomycetes</taxon>
        <taxon>Micrococcales</taxon>
        <taxon>Micrococcaceae</taxon>
        <taxon>Citricoccus</taxon>
    </lineage>
</organism>
<gene>
    <name evidence="4" type="ORF">ABDK96_11695</name>
</gene>
<dbReference type="Proteomes" id="UP001484097">
    <property type="component" value="Unassembled WGS sequence"/>
</dbReference>
<feature type="domain" description="N-acetyltransferase" evidence="3">
    <location>
        <begin position="7"/>
        <end position="165"/>
    </location>
</feature>
<dbReference type="PANTHER" id="PTHR43877">
    <property type="entry name" value="AMINOALKYLPHOSPHONATE N-ACETYLTRANSFERASE-RELATED-RELATED"/>
    <property type="match status" value="1"/>
</dbReference>
<protein>
    <submittedName>
        <fullName evidence="4">GNAT family N-acetyltransferase</fullName>
        <ecNumber evidence="4">2.3.1.-</ecNumber>
    </submittedName>
</protein>
<evidence type="ECO:0000259" key="3">
    <source>
        <dbReference type="PROSITE" id="PS51186"/>
    </source>
</evidence>
<evidence type="ECO:0000313" key="5">
    <source>
        <dbReference type="Proteomes" id="UP001484097"/>
    </source>
</evidence>
<keyword evidence="1 4" id="KW-0808">Transferase</keyword>
<dbReference type="SUPFAM" id="SSF55729">
    <property type="entry name" value="Acyl-CoA N-acyltransferases (Nat)"/>
    <property type="match status" value="2"/>
</dbReference>